<organism evidence="3 4">
    <name type="scientific">Oesophagostomum dentatum</name>
    <name type="common">Nodular worm</name>
    <dbReference type="NCBI Taxonomy" id="61180"/>
    <lineage>
        <taxon>Eukaryota</taxon>
        <taxon>Metazoa</taxon>
        <taxon>Ecdysozoa</taxon>
        <taxon>Nematoda</taxon>
        <taxon>Chromadorea</taxon>
        <taxon>Rhabditida</taxon>
        <taxon>Rhabditina</taxon>
        <taxon>Rhabditomorpha</taxon>
        <taxon>Strongyloidea</taxon>
        <taxon>Strongylidae</taxon>
        <taxon>Oesophagostomum</taxon>
    </lineage>
</organism>
<name>A0A0B1S407_OESDE</name>
<dbReference type="SFLD" id="SFLDS00019">
    <property type="entry name" value="Glutathione_Transferase_(cytos"/>
    <property type="match status" value="1"/>
</dbReference>
<gene>
    <name evidence="3" type="ORF">OESDEN_22405</name>
</gene>
<dbReference type="AlphaFoldDB" id="A0A0B1S407"/>
<dbReference type="SFLD" id="SFLDG01180">
    <property type="entry name" value="SUF1"/>
    <property type="match status" value="1"/>
</dbReference>
<dbReference type="GO" id="GO:0005737">
    <property type="term" value="C:cytoplasm"/>
    <property type="evidence" value="ECO:0007669"/>
    <property type="project" value="TreeGrafter"/>
</dbReference>
<dbReference type="InterPro" id="IPR033468">
    <property type="entry name" value="Metaxin_GST"/>
</dbReference>
<dbReference type="PANTHER" id="PTHR12289:SF32">
    <property type="entry name" value="GST_C_6 DOMAIN-CONTAINING PROTEIN"/>
    <property type="match status" value="1"/>
</dbReference>
<proteinExistence type="inferred from homology"/>
<dbReference type="Pfam" id="PF17171">
    <property type="entry name" value="GST_C_6"/>
    <property type="match status" value="1"/>
</dbReference>
<evidence type="ECO:0000313" key="4">
    <source>
        <dbReference type="Proteomes" id="UP000053660"/>
    </source>
</evidence>
<dbReference type="SUPFAM" id="SSF47616">
    <property type="entry name" value="GST C-terminal domain-like"/>
    <property type="match status" value="1"/>
</dbReference>
<dbReference type="InterPro" id="IPR012336">
    <property type="entry name" value="Thioredoxin-like_fold"/>
</dbReference>
<evidence type="ECO:0000313" key="3">
    <source>
        <dbReference type="EMBL" id="KHJ77975.1"/>
    </source>
</evidence>
<accession>A0A0B1S407</accession>
<dbReference type="Proteomes" id="UP000053660">
    <property type="component" value="Unassembled WGS sequence"/>
</dbReference>
<dbReference type="InterPro" id="IPR050931">
    <property type="entry name" value="Mito_Protein_Transport_Metaxin"/>
</dbReference>
<dbReference type="PANTHER" id="PTHR12289">
    <property type="entry name" value="METAXIN RELATED"/>
    <property type="match status" value="1"/>
</dbReference>
<dbReference type="Gene3D" id="1.20.1050.10">
    <property type="match status" value="1"/>
</dbReference>
<protein>
    <recommendedName>
        <fullName evidence="2">GST C-terminal domain-containing protein</fullName>
    </recommendedName>
</protein>
<keyword evidence="4" id="KW-1185">Reference proteome</keyword>
<evidence type="ECO:0000256" key="1">
    <source>
        <dbReference type="ARBA" id="ARBA00006475"/>
    </source>
</evidence>
<dbReference type="SFLD" id="SFLDG01200">
    <property type="entry name" value="SUF1.1"/>
    <property type="match status" value="1"/>
</dbReference>
<dbReference type="InterPro" id="IPR026928">
    <property type="entry name" value="FAX/IsoI-like"/>
</dbReference>
<dbReference type="CDD" id="cd03193">
    <property type="entry name" value="GST_C_Metaxin"/>
    <property type="match status" value="1"/>
</dbReference>
<dbReference type="OrthoDB" id="5809458at2759"/>
<dbReference type="InterPro" id="IPR010987">
    <property type="entry name" value="Glutathione-S-Trfase_C-like"/>
</dbReference>
<dbReference type="PROSITE" id="PS50405">
    <property type="entry name" value="GST_CTER"/>
    <property type="match status" value="1"/>
</dbReference>
<dbReference type="EMBL" id="KN610233">
    <property type="protein sequence ID" value="KHJ77975.1"/>
    <property type="molecule type" value="Genomic_DNA"/>
</dbReference>
<dbReference type="InterPro" id="IPR036282">
    <property type="entry name" value="Glutathione-S-Trfase_C_sf"/>
</dbReference>
<dbReference type="InterPro" id="IPR040079">
    <property type="entry name" value="Glutathione_S-Trfase"/>
</dbReference>
<comment type="similarity">
    <text evidence="1">Belongs to the FAX family.</text>
</comment>
<evidence type="ECO:0000259" key="2">
    <source>
        <dbReference type="PROSITE" id="PS50405"/>
    </source>
</evidence>
<reference evidence="3 4" key="1">
    <citation type="submission" date="2014-03" db="EMBL/GenBank/DDBJ databases">
        <title>Draft genome of the hookworm Oesophagostomum dentatum.</title>
        <authorList>
            <person name="Mitreva M."/>
        </authorList>
    </citation>
    <scope>NUCLEOTIDE SEQUENCE [LARGE SCALE GENOMIC DNA]</scope>
    <source>
        <strain evidence="3 4">OD-Hann</strain>
    </source>
</reference>
<sequence length="200" mass="22718">MGRSEYGLLPFVELNGEHIADSQIIINRLSEHFDIKPLPSPRDEAVARAIDRMVDIHTFLVQYQFKMVDNEDDSFFSNILRDTGCPQALIPLLVPLMAFMFRRKAAKRIAAGVGKLSTENYKELLKKDYDALQAILGEQKFFFGDHISAVDCTVFGQLATTLYLPSSSYCKDVLKEQYPALVEYCNRIRDTVFGSEFSSE</sequence>
<feature type="domain" description="GST C-terminal" evidence="2">
    <location>
        <begin position="58"/>
        <end position="200"/>
    </location>
</feature>
<dbReference type="Pfam" id="PF17172">
    <property type="entry name" value="GST_N_4"/>
    <property type="match status" value="1"/>
</dbReference>